<name>A0A1W1V2D2_9PAST</name>
<accession>A0A1W1V2D2</accession>
<dbReference type="EMBL" id="FWWV01000035">
    <property type="protein sequence ID" value="SMB87446.1"/>
    <property type="molecule type" value="Genomic_DNA"/>
</dbReference>
<evidence type="ECO:0000313" key="1">
    <source>
        <dbReference type="EMBL" id="SMB87446.1"/>
    </source>
</evidence>
<proteinExistence type="predicted"/>
<evidence type="ECO:0000313" key="2">
    <source>
        <dbReference type="Proteomes" id="UP000192408"/>
    </source>
</evidence>
<keyword evidence="2" id="KW-1185">Reference proteome</keyword>
<reference evidence="2" key="1">
    <citation type="submission" date="2017-04" db="EMBL/GenBank/DDBJ databases">
        <authorList>
            <person name="Varghese N."/>
            <person name="Submissions S."/>
        </authorList>
    </citation>
    <scope>NUCLEOTIDE SEQUENCE [LARGE SCALE GENOMIC DNA]</scope>
    <source>
        <strain evidence="2">DSM 23072</strain>
    </source>
</reference>
<dbReference type="STRING" id="1122938.SAMN05660772_00966"/>
<organism evidence="1 2">
    <name type="scientific">Pasteurella testudinis DSM 23072</name>
    <dbReference type="NCBI Taxonomy" id="1122938"/>
    <lineage>
        <taxon>Bacteria</taxon>
        <taxon>Pseudomonadati</taxon>
        <taxon>Pseudomonadota</taxon>
        <taxon>Gammaproteobacteria</taxon>
        <taxon>Pasteurellales</taxon>
        <taxon>Pasteurellaceae</taxon>
        <taxon>Pasteurella</taxon>
    </lineage>
</organism>
<protein>
    <submittedName>
        <fullName evidence="1">Uncharacterized protein</fullName>
    </submittedName>
</protein>
<sequence length="29" mass="3348">MLFTVGVEYPKRENEAYGMMVPALFDQPN</sequence>
<dbReference type="AlphaFoldDB" id="A0A1W1V2D2"/>
<dbReference type="Proteomes" id="UP000192408">
    <property type="component" value="Unassembled WGS sequence"/>
</dbReference>
<gene>
    <name evidence="1" type="ORF">SAMN05660772_00966</name>
</gene>